<evidence type="ECO:0000256" key="2">
    <source>
        <dbReference type="ARBA" id="ARBA00022795"/>
    </source>
</evidence>
<dbReference type="Pfam" id="PF02623">
    <property type="entry name" value="FliW"/>
    <property type="match status" value="1"/>
</dbReference>
<keyword evidence="4" id="KW-0969">Cilium</keyword>
<dbReference type="InterPro" id="IPR003775">
    <property type="entry name" value="Flagellar_assembly_factor_FliW"/>
</dbReference>
<keyword evidence="5" id="KW-1185">Reference proteome</keyword>
<evidence type="ECO:0000256" key="1">
    <source>
        <dbReference type="ARBA" id="ARBA00022490"/>
    </source>
</evidence>
<dbReference type="GO" id="GO:0044780">
    <property type="term" value="P:bacterial-type flagellum assembly"/>
    <property type="evidence" value="ECO:0007669"/>
    <property type="project" value="InterPro"/>
</dbReference>
<dbReference type="EMBL" id="FMVM01000013">
    <property type="protein sequence ID" value="SCY96117.1"/>
    <property type="molecule type" value="Genomic_DNA"/>
</dbReference>
<sequence>MVVSPFEFKQDYSFELSDEDKEELEIEEEVAVFSIVTIHSEITKSTMNLLAPVVINPVKRVGKQVVLLQSDYMTRHLIWTEELTTTEGGA</sequence>
<keyword evidence="4" id="KW-0282">Flagellum</keyword>
<dbReference type="STRING" id="582692.SAMN05720606_113110"/>
<accession>A0A1G5K6F3</accession>
<reference evidence="5" key="1">
    <citation type="submission" date="2016-10" db="EMBL/GenBank/DDBJ databases">
        <authorList>
            <person name="Varghese N."/>
            <person name="Submissions S."/>
        </authorList>
    </citation>
    <scope>NUCLEOTIDE SEQUENCE [LARGE SCALE GENOMIC DNA]</scope>
    <source>
        <strain evidence="5">BL9</strain>
    </source>
</reference>
<dbReference type="Gene3D" id="2.30.290.10">
    <property type="entry name" value="BH3618-like"/>
    <property type="match status" value="1"/>
</dbReference>
<keyword evidence="1" id="KW-0963">Cytoplasm</keyword>
<dbReference type="Proteomes" id="UP000198538">
    <property type="component" value="Unassembled WGS sequence"/>
</dbReference>
<dbReference type="InterPro" id="IPR024046">
    <property type="entry name" value="Flagellar_assmbl_FliW_dom_sf"/>
</dbReference>
<dbReference type="PANTHER" id="PTHR39190">
    <property type="entry name" value="FLAGELLAR ASSEMBLY FACTOR FLIW"/>
    <property type="match status" value="1"/>
</dbReference>
<keyword evidence="4" id="KW-0966">Cell projection</keyword>
<evidence type="ECO:0000313" key="4">
    <source>
        <dbReference type="EMBL" id="SCY96117.1"/>
    </source>
</evidence>
<organism evidence="4 5">
    <name type="scientific">Paenibacillus polysaccharolyticus</name>
    <dbReference type="NCBI Taxonomy" id="582692"/>
    <lineage>
        <taxon>Bacteria</taxon>
        <taxon>Bacillati</taxon>
        <taxon>Bacillota</taxon>
        <taxon>Bacilli</taxon>
        <taxon>Bacillales</taxon>
        <taxon>Paenibacillaceae</taxon>
        <taxon>Paenibacillus</taxon>
    </lineage>
</organism>
<keyword evidence="2" id="KW-1005">Bacterial flagellum biogenesis</keyword>
<keyword evidence="3" id="KW-0810">Translation regulation</keyword>
<evidence type="ECO:0000313" key="5">
    <source>
        <dbReference type="Proteomes" id="UP000198538"/>
    </source>
</evidence>
<dbReference type="SUPFAM" id="SSF141457">
    <property type="entry name" value="BH3618-like"/>
    <property type="match status" value="1"/>
</dbReference>
<dbReference type="PANTHER" id="PTHR39190:SF1">
    <property type="entry name" value="FLAGELLAR ASSEMBLY FACTOR FLIW"/>
    <property type="match status" value="1"/>
</dbReference>
<name>A0A1G5K6F3_9BACL</name>
<dbReference type="GO" id="GO:0006417">
    <property type="term" value="P:regulation of translation"/>
    <property type="evidence" value="ECO:0007669"/>
    <property type="project" value="UniProtKB-KW"/>
</dbReference>
<gene>
    <name evidence="4" type="ORF">SAMN05720606_113110</name>
</gene>
<protein>
    <submittedName>
        <fullName evidence="4">Flagellar assembly factor FliW</fullName>
    </submittedName>
</protein>
<dbReference type="AlphaFoldDB" id="A0A1G5K6F3"/>
<evidence type="ECO:0000256" key="3">
    <source>
        <dbReference type="ARBA" id="ARBA00022845"/>
    </source>
</evidence>
<proteinExistence type="predicted"/>